<dbReference type="EMBL" id="CAFABE010000030">
    <property type="protein sequence ID" value="CAB4826663.1"/>
    <property type="molecule type" value="Genomic_DNA"/>
</dbReference>
<sequence length="170" mass="18816">MSEEKDSSESLDRHFIDALLDRAVYAPLGGLVEARKDMELAATRGRERVKMQVTNARLLGQLAVGFGSKEIGKRIRQLPLFPDDAPTPPDPKKQSSPEQSSSKKSETSPAPINHLIANYDDLSASQVVRLLGGFTPPEREEVERYERASRSRMTILNKIRQLDVGTDAAS</sequence>
<dbReference type="AlphaFoldDB" id="A0A6J7A1G4"/>
<organism evidence="2">
    <name type="scientific">freshwater metagenome</name>
    <dbReference type="NCBI Taxonomy" id="449393"/>
    <lineage>
        <taxon>unclassified sequences</taxon>
        <taxon>metagenomes</taxon>
        <taxon>ecological metagenomes</taxon>
    </lineage>
</organism>
<dbReference type="EMBL" id="CAFBLT010000004">
    <property type="protein sequence ID" value="CAB4884176.1"/>
    <property type="molecule type" value="Genomic_DNA"/>
</dbReference>
<feature type="compositionally biased region" description="Basic and acidic residues" evidence="1">
    <location>
        <begin position="90"/>
        <end position="106"/>
    </location>
</feature>
<name>A0A6J7A1G4_9ZZZZ</name>
<gene>
    <name evidence="2" type="ORF">UFOPK3164_00811</name>
    <name evidence="3" type="ORF">UFOPK3427_01853</name>
    <name evidence="4" type="ORF">UFOPK4112_01403</name>
</gene>
<evidence type="ECO:0000313" key="2">
    <source>
        <dbReference type="EMBL" id="CAB4826663.1"/>
    </source>
</evidence>
<evidence type="ECO:0000313" key="3">
    <source>
        <dbReference type="EMBL" id="CAB4884176.1"/>
    </source>
</evidence>
<evidence type="ECO:0000313" key="4">
    <source>
        <dbReference type="EMBL" id="CAB5028449.1"/>
    </source>
</evidence>
<dbReference type="EMBL" id="CAFBPM010000015">
    <property type="protein sequence ID" value="CAB5028449.1"/>
    <property type="molecule type" value="Genomic_DNA"/>
</dbReference>
<protein>
    <submittedName>
        <fullName evidence="2">Unannotated protein</fullName>
    </submittedName>
</protein>
<evidence type="ECO:0000256" key="1">
    <source>
        <dbReference type="SAM" id="MobiDB-lite"/>
    </source>
</evidence>
<accession>A0A6J7A1G4</accession>
<proteinExistence type="predicted"/>
<reference evidence="2" key="1">
    <citation type="submission" date="2020-05" db="EMBL/GenBank/DDBJ databases">
        <authorList>
            <person name="Chiriac C."/>
            <person name="Salcher M."/>
            <person name="Ghai R."/>
            <person name="Kavagutti S V."/>
        </authorList>
    </citation>
    <scope>NUCLEOTIDE SEQUENCE</scope>
</reference>
<feature type="region of interest" description="Disordered" evidence="1">
    <location>
        <begin position="77"/>
        <end position="110"/>
    </location>
</feature>